<evidence type="ECO:0000313" key="3">
    <source>
        <dbReference type="Proteomes" id="UP000185728"/>
    </source>
</evidence>
<dbReference type="Proteomes" id="UP000185728">
    <property type="component" value="Unassembled WGS sequence"/>
</dbReference>
<organism evidence="2 3">
    <name type="scientific">Zobellia uliginosa</name>
    <dbReference type="NCBI Taxonomy" id="143224"/>
    <lineage>
        <taxon>Bacteria</taxon>
        <taxon>Pseudomonadati</taxon>
        <taxon>Bacteroidota</taxon>
        <taxon>Flavobacteriia</taxon>
        <taxon>Flavobacteriales</taxon>
        <taxon>Flavobacteriaceae</taxon>
        <taxon>Zobellia</taxon>
    </lineage>
</organism>
<reference evidence="2 3" key="1">
    <citation type="submission" date="2017-01" db="EMBL/GenBank/DDBJ databases">
        <authorList>
            <person name="Varghese N."/>
            <person name="Submissions S."/>
        </authorList>
    </citation>
    <scope>NUCLEOTIDE SEQUENCE [LARGE SCALE GENOMIC DNA]</scope>
    <source>
        <strain evidence="2 3">DSM 2061</strain>
    </source>
</reference>
<accession>A0ABY1KLN1</accession>
<dbReference type="EMBL" id="FTOB01000002">
    <property type="protein sequence ID" value="SIS47975.1"/>
    <property type="molecule type" value="Genomic_DNA"/>
</dbReference>
<evidence type="ECO:0000256" key="1">
    <source>
        <dbReference type="SAM" id="SignalP"/>
    </source>
</evidence>
<proteinExistence type="predicted"/>
<sequence>MGFKTLTIILLVLVFLSCSTTNPVSSSKYETVFCTSIDNSEYASIYRILRDNFNDFPKKRGKKVTYVKNNIDYSFRISLKNKRFKMKYSSNKGYNDQISAMKSKIENMVK</sequence>
<keyword evidence="1" id="KW-0732">Signal</keyword>
<keyword evidence="3" id="KW-1185">Reference proteome</keyword>
<protein>
    <submittedName>
        <fullName evidence="2">Uncharacterized protein</fullName>
    </submittedName>
</protein>
<evidence type="ECO:0000313" key="2">
    <source>
        <dbReference type="EMBL" id="SIS47975.1"/>
    </source>
</evidence>
<gene>
    <name evidence="2" type="ORF">SAMN05421766_102197</name>
</gene>
<feature type="signal peptide" evidence="1">
    <location>
        <begin position="1"/>
        <end position="26"/>
    </location>
</feature>
<comment type="caution">
    <text evidence="2">The sequence shown here is derived from an EMBL/GenBank/DDBJ whole genome shotgun (WGS) entry which is preliminary data.</text>
</comment>
<name>A0ABY1KLN1_9FLAO</name>
<feature type="chain" id="PRO_5047546916" evidence="1">
    <location>
        <begin position="27"/>
        <end position="110"/>
    </location>
</feature>
<dbReference type="PROSITE" id="PS51257">
    <property type="entry name" value="PROKAR_LIPOPROTEIN"/>
    <property type="match status" value="1"/>
</dbReference>